<dbReference type="GO" id="GO:0003700">
    <property type="term" value="F:DNA-binding transcription factor activity"/>
    <property type="evidence" value="ECO:0007669"/>
    <property type="project" value="TreeGrafter"/>
</dbReference>
<dbReference type="PRINTS" id="PR00455">
    <property type="entry name" value="HTHTETR"/>
</dbReference>
<dbReference type="Gene3D" id="1.10.357.10">
    <property type="entry name" value="Tetracycline Repressor, domain 2"/>
    <property type="match status" value="1"/>
</dbReference>
<dbReference type="InterPro" id="IPR049484">
    <property type="entry name" value="Rv0078-like_C"/>
</dbReference>
<evidence type="ECO:0000256" key="1">
    <source>
        <dbReference type="ARBA" id="ARBA00023125"/>
    </source>
</evidence>
<dbReference type="InterPro" id="IPR050109">
    <property type="entry name" value="HTH-type_TetR-like_transc_reg"/>
</dbReference>
<evidence type="ECO:0000313" key="4">
    <source>
        <dbReference type="EMBL" id="PZQ96891.1"/>
    </source>
</evidence>
<dbReference type="SUPFAM" id="SSF48498">
    <property type="entry name" value="Tetracyclin repressor-like, C-terminal domain"/>
    <property type="match status" value="1"/>
</dbReference>
<dbReference type="GO" id="GO:0000976">
    <property type="term" value="F:transcription cis-regulatory region binding"/>
    <property type="evidence" value="ECO:0007669"/>
    <property type="project" value="TreeGrafter"/>
</dbReference>
<evidence type="ECO:0000259" key="3">
    <source>
        <dbReference type="PROSITE" id="PS50977"/>
    </source>
</evidence>
<dbReference type="InterPro" id="IPR009057">
    <property type="entry name" value="Homeodomain-like_sf"/>
</dbReference>
<proteinExistence type="predicted"/>
<dbReference type="PROSITE" id="PS50977">
    <property type="entry name" value="HTH_TETR_2"/>
    <property type="match status" value="1"/>
</dbReference>
<name>A0A2W5S1N5_CERSP</name>
<dbReference type="Proteomes" id="UP000248975">
    <property type="component" value="Unassembled WGS sequence"/>
</dbReference>
<accession>A0A2W5S1N5</accession>
<gene>
    <name evidence="4" type="ORF">DI533_15125</name>
</gene>
<comment type="caution">
    <text evidence="4">The sequence shown here is derived from an EMBL/GenBank/DDBJ whole genome shotgun (WGS) entry which is preliminary data.</text>
</comment>
<sequence>MSIEQRRTRADMREETIARLLAVARESFAEQGFAATSLDDLAARAGLTRGAVHHHFGNKAGLFEAVLRQVDDEIDSKLDAQWNAEPDHWRAFRTYYASYLDEVLDPSRRRILFQDAPAVLGSRAYEILIEEGAGTLVADLKELIAAGRVAPVDPEALAQLLMGAINNLAYWAAAAEPGEDRLPRAHRTLAILLDGMAMAKRP</sequence>
<organism evidence="4 5">
    <name type="scientific">Cereibacter sphaeroides</name>
    <name type="common">Rhodobacter sphaeroides</name>
    <dbReference type="NCBI Taxonomy" id="1063"/>
    <lineage>
        <taxon>Bacteria</taxon>
        <taxon>Pseudomonadati</taxon>
        <taxon>Pseudomonadota</taxon>
        <taxon>Alphaproteobacteria</taxon>
        <taxon>Rhodobacterales</taxon>
        <taxon>Paracoccaceae</taxon>
        <taxon>Cereibacter</taxon>
    </lineage>
</organism>
<dbReference type="InterPro" id="IPR001647">
    <property type="entry name" value="HTH_TetR"/>
</dbReference>
<reference evidence="4 5" key="1">
    <citation type="submission" date="2017-08" db="EMBL/GenBank/DDBJ databases">
        <title>Infants hospitalized years apart are colonized by the same room-sourced microbial strains.</title>
        <authorList>
            <person name="Brooks B."/>
            <person name="Olm M.R."/>
            <person name="Firek B.A."/>
            <person name="Baker R."/>
            <person name="Thomas B.C."/>
            <person name="Morowitz M.J."/>
            <person name="Banfield J.F."/>
        </authorList>
    </citation>
    <scope>NUCLEOTIDE SEQUENCE [LARGE SCALE GENOMIC DNA]</scope>
    <source>
        <strain evidence="4">S2_003_000_R2_11</strain>
    </source>
</reference>
<dbReference type="InterPro" id="IPR036271">
    <property type="entry name" value="Tet_transcr_reg_TetR-rel_C_sf"/>
</dbReference>
<dbReference type="PROSITE" id="PS01081">
    <property type="entry name" value="HTH_TETR_1"/>
    <property type="match status" value="1"/>
</dbReference>
<dbReference type="InterPro" id="IPR023772">
    <property type="entry name" value="DNA-bd_HTH_TetR-type_CS"/>
</dbReference>
<feature type="DNA-binding region" description="H-T-H motif" evidence="2">
    <location>
        <begin position="37"/>
        <end position="56"/>
    </location>
</feature>
<feature type="domain" description="HTH tetR-type" evidence="3">
    <location>
        <begin position="14"/>
        <end position="74"/>
    </location>
</feature>
<dbReference type="PANTHER" id="PTHR30055">
    <property type="entry name" value="HTH-TYPE TRANSCRIPTIONAL REGULATOR RUTR"/>
    <property type="match status" value="1"/>
</dbReference>
<keyword evidence="1 2" id="KW-0238">DNA-binding</keyword>
<evidence type="ECO:0000256" key="2">
    <source>
        <dbReference type="PROSITE-ProRule" id="PRU00335"/>
    </source>
</evidence>
<evidence type="ECO:0000313" key="5">
    <source>
        <dbReference type="Proteomes" id="UP000248975"/>
    </source>
</evidence>
<protein>
    <submittedName>
        <fullName evidence="4">TetR family transcriptional regulator</fullName>
    </submittedName>
</protein>
<dbReference type="EMBL" id="QFQS01000003">
    <property type="protein sequence ID" value="PZQ96891.1"/>
    <property type="molecule type" value="Genomic_DNA"/>
</dbReference>
<dbReference type="PANTHER" id="PTHR30055:SF223">
    <property type="entry name" value="HTH-TYPE TRANSCRIPTIONAL REGULATOR UIDR"/>
    <property type="match status" value="1"/>
</dbReference>
<dbReference type="AlphaFoldDB" id="A0A2W5S1N5"/>
<dbReference type="Pfam" id="PF00440">
    <property type="entry name" value="TetR_N"/>
    <property type="match status" value="1"/>
</dbReference>
<dbReference type="Pfam" id="PF21351">
    <property type="entry name" value="TetR_C_41"/>
    <property type="match status" value="1"/>
</dbReference>
<dbReference type="SUPFAM" id="SSF46689">
    <property type="entry name" value="Homeodomain-like"/>
    <property type="match status" value="1"/>
</dbReference>